<dbReference type="Proteomes" id="UP001467690">
    <property type="component" value="Unassembled WGS sequence"/>
</dbReference>
<dbReference type="InterPro" id="IPR021762">
    <property type="entry name" value="DUF3325"/>
</dbReference>
<keyword evidence="3" id="KW-1185">Reference proteome</keyword>
<sequence length="91" mass="10125">MMFISQVLMQFLGISLLALSLNRHYQQVAGRTKRLSKIKTKWFRIAGYGILCVSAAFIIALKGFAVGVTYWLALATLGALCIVLILTYRAK</sequence>
<feature type="transmembrane region" description="Helical" evidence="1">
    <location>
        <begin position="70"/>
        <end position="88"/>
    </location>
</feature>
<keyword evidence="1" id="KW-0472">Membrane</keyword>
<gene>
    <name evidence="2" type="ORF">ABS311_07695</name>
</gene>
<organism evidence="2 3">
    <name type="scientific">Catenovulum sediminis</name>
    <dbReference type="NCBI Taxonomy" id="1740262"/>
    <lineage>
        <taxon>Bacteria</taxon>
        <taxon>Pseudomonadati</taxon>
        <taxon>Pseudomonadota</taxon>
        <taxon>Gammaproteobacteria</taxon>
        <taxon>Alteromonadales</taxon>
        <taxon>Alteromonadaceae</taxon>
        <taxon>Catenovulum</taxon>
    </lineage>
</organism>
<evidence type="ECO:0000313" key="3">
    <source>
        <dbReference type="Proteomes" id="UP001467690"/>
    </source>
</evidence>
<feature type="transmembrane region" description="Helical" evidence="1">
    <location>
        <begin position="6"/>
        <end position="25"/>
    </location>
</feature>
<evidence type="ECO:0000256" key="1">
    <source>
        <dbReference type="SAM" id="Phobius"/>
    </source>
</evidence>
<name>A0ABV1RFQ6_9ALTE</name>
<protein>
    <submittedName>
        <fullName evidence="2">DUF3325 domain-containing protein</fullName>
    </submittedName>
</protein>
<dbReference type="RefSeq" id="WP_350401346.1">
    <property type="nucleotide sequence ID" value="NZ_JBELOE010000150.1"/>
</dbReference>
<keyword evidence="1" id="KW-0812">Transmembrane</keyword>
<proteinExistence type="predicted"/>
<keyword evidence="1" id="KW-1133">Transmembrane helix</keyword>
<accession>A0ABV1RFQ6</accession>
<evidence type="ECO:0000313" key="2">
    <source>
        <dbReference type="EMBL" id="MER2491764.1"/>
    </source>
</evidence>
<dbReference type="Pfam" id="PF11804">
    <property type="entry name" value="DUF3325"/>
    <property type="match status" value="1"/>
</dbReference>
<dbReference type="EMBL" id="JBELOE010000150">
    <property type="protein sequence ID" value="MER2491764.1"/>
    <property type="molecule type" value="Genomic_DNA"/>
</dbReference>
<comment type="caution">
    <text evidence="2">The sequence shown here is derived from an EMBL/GenBank/DDBJ whole genome shotgun (WGS) entry which is preliminary data.</text>
</comment>
<reference evidence="2 3" key="1">
    <citation type="submission" date="2024-06" db="EMBL/GenBank/DDBJ databases">
        <authorList>
            <person name="Chen R.Y."/>
        </authorList>
    </citation>
    <scope>NUCLEOTIDE SEQUENCE [LARGE SCALE GENOMIC DNA]</scope>
    <source>
        <strain evidence="2 3">D2</strain>
    </source>
</reference>
<feature type="transmembrane region" description="Helical" evidence="1">
    <location>
        <begin position="45"/>
        <end position="64"/>
    </location>
</feature>